<keyword evidence="5" id="KW-0418">Kinase</keyword>
<evidence type="ECO:0000259" key="8">
    <source>
        <dbReference type="PROSITE" id="PS50109"/>
    </source>
</evidence>
<dbReference type="GO" id="GO:0005886">
    <property type="term" value="C:plasma membrane"/>
    <property type="evidence" value="ECO:0007669"/>
    <property type="project" value="TreeGrafter"/>
</dbReference>
<proteinExistence type="predicted"/>
<feature type="domain" description="Histidine kinase" evidence="8">
    <location>
        <begin position="619"/>
        <end position="899"/>
    </location>
</feature>
<sequence length="1266" mass="137788">MVIAAQDVSEIARERETFKYDALTISTAGLHGPDPPKSIPSVFLSSTPDPGLTAFAQLGLYKLNAARSMISLFDRKYQHIVAEALRPELGQKDNQENQNWFNGLAFERLTSVCEHVVTGEAVAQSIPGTEHGLGVADIPVSIIKHLDGDKRFCHIQDPTRQFYAGVPIRSPAGINIGVYCIFDSRPRPGGLNVEEVRFIRDMSKVVMDYLESKRSHECYRREQRIVRGMGSLINGEATLWKEESTSIDPTAFRDMPGLSEGILNKKLQSTTTATGDPQQLEHNMASDEELPISYEMPTAFGGHSIPKPPKRVTIDSVQSPKALSTTVAEATIDTKPSAEAPRTTPAAAVMKTPVAKPRISQMGSLRSEIERNFSRAANVIREAFEVQGVLFLDASVRSYGGLVTNITSETEPGSSGLSSSSGDDGQRSPTGSFTTRSSSICDVLGFSKSHISSILGDAIPNEFTECKEWFLQRLLRRHPRGRTWNFEADGTLCDPAASSDSDLSPLESVEAPPSSLRETSKSHETDEKAAKSSKKLINTAARIIKMFPGARSVAIVPLWDAQTGRVYAGGFIWTKTPTRTFSEETELSCLRVFALTVMADVARLKLQSAEEAKTDVLGSISHELRSPLHGLVGAVELLKDTSLNTVQDGILNAIESSGRTLLDTIEHLLDYVKTNSKKSSRSRRRGSSIDTRQRLSSTTGPPVQLDLLVEEVVESVLAGYKHLTRSQTHASTPFTASTPQRLFTSKGSHASAGELLADRPPGGAVQCSLDIDHSTKWAFRMHPGAFRRVVMNLFGNSLKFTTSGFIHISLRQESQKDHKGAPDTTRVVLSVSDSGKGMTETFLRNHLFTPFSQEDQFAVGTGLGLSLVRHTTEAYGGTIDVSSKIGFGTTVTVKLPLLPVSEQALDNDETSFWQDVKSLAGQRVQFCKSEEGITTFGSDASGPKLKSQQQLIEGICQNVLGMVMLTTDHSEPLLPDYVICMAGNGHTCSDSRSQQRTFQCPYIFICDDLASAHRSSAADHSRSLGVYEFCSQPVGLRKLARTLLNCQRRWAALQGSGIALESETKLIVESPYMQPEERACSPALHPALTLRLEKDDQISIAISSDSSSKAEDGNGTIAVAEILATQVREIVRVLPAASDVRRPILIVDDNQINLKVMAAYLTKLKYTCITATNGLEALNLYSEAPAKYSCVLTDISMPVMDGLESTRRIREFELSGGHKPVVVIALTGLDRAGVQQDALASGVDLFLTRPLTIRGLEKALLAMGLG</sequence>
<feature type="modified residue" description="4-aspartylphosphate" evidence="6">
    <location>
        <position position="1194"/>
    </location>
</feature>
<accession>W3WHJ8</accession>
<evidence type="ECO:0000313" key="10">
    <source>
        <dbReference type="EMBL" id="ETS73405.1"/>
    </source>
</evidence>
<dbReference type="SUPFAM" id="SSF47384">
    <property type="entry name" value="Homodimeric domain of signal transducing histidine kinase"/>
    <property type="match status" value="1"/>
</dbReference>
<dbReference type="Pfam" id="PF00512">
    <property type="entry name" value="HisKA"/>
    <property type="match status" value="1"/>
</dbReference>
<dbReference type="Gene3D" id="1.10.287.130">
    <property type="match status" value="1"/>
</dbReference>
<dbReference type="PROSITE" id="PS50110">
    <property type="entry name" value="RESPONSE_REGULATORY"/>
    <property type="match status" value="1"/>
</dbReference>
<dbReference type="GO" id="GO:0009927">
    <property type="term" value="F:histidine phosphotransfer kinase activity"/>
    <property type="evidence" value="ECO:0007669"/>
    <property type="project" value="TreeGrafter"/>
</dbReference>
<feature type="compositionally biased region" description="Basic and acidic residues" evidence="7">
    <location>
        <begin position="518"/>
        <end position="530"/>
    </location>
</feature>
<dbReference type="SUPFAM" id="SSF52172">
    <property type="entry name" value="CheY-like"/>
    <property type="match status" value="1"/>
</dbReference>
<feature type="compositionally biased region" description="Low complexity" evidence="7">
    <location>
        <begin position="496"/>
        <end position="506"/>
    </location>
</feature>
<dbReference type="HOGENOM" id="CLU_002763_0_0_1"/>
<feature type="region of interest" description="Disordered" evidence="7">
    <location>
        <begin position="676"/>
        <end position="700"/>
    </location>
</feature>
<keyword evidence="11" id="KW-1185">Reference proteome</keyword>
<dbReference type="InterPro" id="IPR011006">
    <property type="entry name" value="CheY-like_superfamily"/>
</dbReference>
<dbReference type="Proteomes" id="UP000030651">
    <property type="component" value="Unassembled WGS sequence"/>
</dbReference>
<keyword evidence="4" id="KW-0808">Transferase</keyword>
<dbReference type="OMA" id="KYQHIVA"/>
<evidence type="ECO:0000256" key="6">
    <source>
        <dbReference type="PROSITE-ProRule" id="PRU00169"/>
    </source>
</evidence>
<dbReference type="SUPFAM" id="SSF55781">
    <property type="entry name" value="GAF domain-like"/>
    <property type="match status" value="1"/>
</dbReference>
<dbReference type="EC" id="2.7.13.3" evidence="2"/>
<dbReference type="SUPFAM" id="SSF55874">
    <property type="entry name" value="ATPase domain of HSP90 chaperone/DNA topoisomerase II/histidine kinase"/>
    <property type="match status" value="1"/>
</dbReference>
<feature type="region of interest" description="Disordered" evidence="7">
    <location>
        <begin position="496"/>
        <end position="532"/>
    </location>
</feature>
<dbReference type="InterPro" id="IPR036097">
    <property type="entry name" value="HisK_dim/P_sf"/>
</dbReference>
<dbReference type="PRINTS" id="PR00344">
    <property type="entry name" value="BCTRLSENSOR"/>
</dbReference>
<protein>
    <recommendedName>
        <fullName evidence="2">histidine kinase</fullName>
        <ecNumber evidence="2">2.7.13.3</ecNumber>
    </recommendedName>
</protein>
<dbReference type="InterPro" id="IPR005467">
    <property type="entry name" value="His_kinase_dom"/>
</dbReference>
<dbReference type="InParanoid" id="W3WHJ8"/>
<evidence type="ECO:0000256" key="5">
    <source>
        <dbReference type="ARBA" id="ARBA00022777"/>
    </source>
</evidence>
<evidence type="ECO:0000256" key="4">
    <source>
        <dbReference type="ARBA" id="ARBA00022679"/>
    </source>
</evidence>
<keyword evidence="3 6" id="KW-0597">Phosphoprotein</keyword>
<gene>
    <name evidence="10" type="ORF">PFICI_15010</name>
</gene>
<evidence type="ECO:0000256" key="1">
    <source>
        <dbReference type="ARBA" id="ARBA00000085"/>
    </source>
</evidence>
<dbReference type="PANTHER" id="PTHR43047">
    <property type="entry name" value="TWO-COMPONENT HISTIDINE PROTEIN KINASE"/>
    <property type="match status" value="1"/>
</dbReference>
<dbReference type="PANTHER" id="PTHR43047:SF72">
    <property type="entry name" value="OSMOSENSING HISTIDINE PROTEIN KINASE SLN1"/>
    <property type="match status" value="1"/>
</dbReference>
<dbReference type="InterPro" id="IPR036890">
    <property type="entry name" value="HATPase_C_sf"/>
</dbReference>
<evidence type="ECO:0000256" key="3">
    <source>
        <dbReference type="ARBA" id="ARBA00022553"/>
    </source>
</evidence>
<dbReference type="InterPro" id="IPR003661">
    <property type="entry name" value="HisK_dim/P_dom"/>
</dbReference>
<dbReference type="EMBL" id="KI912122">
    <property type="protein sequence ID" value="ETS73405.1"/>
    <property type="molecule type" value="Genomic_DNA"/>
</dbReference>
<dbReference type="OrthoDB" id="303614at2759"/>
<feature type="region of interest" description="Disordered" evidence="7">
    <location>
        <begin position="405"/>
        <end position="435"/>
    </location>
</feature>
<dbReference type="Pfam" id="PF02518">
    <property type="entry name" value="HATPase_c"/>
    <property type="match status" value="1"/>
</dbReference>
<dbReference type="Gene3D" id="3.40.50.2300">
    <property type="match status" value="1"/>
</dbReference>
<organism evidence="10 11">
    <name type="scientific">Pestalotiopsis fici (strain W106-1 / CGMCC3.15140)</name>
    <dbReference type="NCBI Taxonomy" id="1229662"/>
    <lineage>
        <taxon>Eukaryota</taxon>
        <taxon>Fungi</taxon>
        <taxon>Dikarya</taxon>
        <taxon>Ascomycota</taxon>
        <taxon>Pezizomycotina</taxon>
        <taxon>Sordariomycetes</taxon>
        <taxon>Xylariomycetidae</taxon>
        <taxon>Amphisphaeriales</taxon>
        <taxon>Sporocadaceae</taxon>
        <taxon>Pestalotiopsis</taxon>
    </lineage>
</organism>
<dbReference type="PROSITE" id="PS50109">
    <property type="entry name" value="HIS_KIN"/>
    <property type="match status" value="1"/>
</dbReference>
<dbReference type="KEGG" id="pfy:PFICI_15010"/>
<dbReference type="eggNOG" id="KOG0519">
    <property type="taxonomic scope" value="Eukaryota"/>
</dbReference>
<evidence type="ECO:0000313" key="11">
    <source>
        <dbReference type="Proteomes" id="UP000030651"/>
    </source>
</evidence>
<feature type="domain" description="Response regulatory" evidence="9">
    <location>
        <begin position="1143"/>
        <end position="1264"/>
    </location>
</feature>
<comment type="catalytic activity">
    <reaction evidence="1">
        <text>ATP + protein L-histidine = ADP + protein N-phospho-L-histidine.</text>
        <dbReference type="EC" id="2.7.13.3"/>
    </reaction>
</comment>
<dbReference type="CDD" id="cd17546">
    <property type="entry name" value="REC_hyHK_CKI1_RcsC-like"/>
    <property type="match status" value="1"/>
</dbReference>
<dbReference type="InterPro" id="IPR004358">
    <property type="entry name" value="Sig_transdc_His_kin-like_C"/>
</dbReference>
<dbReference type="GO" id="GO:0000155">
    <property type="term" value="F:phosphorelay sensor kinase activity"/>
    <property type="evidence" value="ECO:0007669"/>
    <property type="project" value="InterPro"/>
</dbReference>
<evidence type="ECO:0000259" key="9">
    <source>
        <dbReference type="PROSITE" id="PS50110"/>
    </source>
</evidence>
<dbReference type="SMART" id="SM00388">
    <property type="entry name" value="HisKA"/>
    <property type="match status" value="1"/>
</dbReference>
<dbReference type="AlphaFoldDB" id="W3WHJ8"/>
<name>W3WHJ8_PESFW</name>
<feature type="compositionally biased region" description="Basic residues" evidence="7">
    <location>
        <begin position="676"/>
        <end position="686"/>
    </location>
</feature>
<feature type="compositionally biased region" description="Low complexity" evidence="7">
    <location>
        <begin position="413"/>
        <end position="423"/>
    </location>
</feature>
<dbReference type="RefSeq" id="XP_007841782.1">
    <property type="nucleotide sequence ID" value="XM_007843591.1"/>
</dbReference>
<dbReference type="InterPro" id="IPR001789">
    <property type="entry name" value="Sig_transdc_resp-reg_receiver"/>
</dbReference>
<dbReference type="Pfam" id="PF00072">
    <property type="entry name" value="Response_reg"/>
    <property type="match status" value="1"/>
</dbReference>
<dbReference type="SMART" id="SM00448">
    <property type="entry name" value="REC"/>
    <property type="match status" value="1"/>
</dbReference>
<dbReference type="GeneID" id="19280023"/>
<dbReference type="InterPro" id="IPR003594">
    <property type="entry name" value="HATPase_dom"/>
</dbReference>
<dbReference type="SMART" id="SM00387">
    <property type="entry name" value="HATPase_c"/>
    <property type="match status" value="1"/>
</dbReference>
<reference evidence="11" key="1">
    <citation type="journal article" date="2015" name="BMC Genomics">
        <title>Genomic and transcriptomic analysis of the endophytic fungus Pestalotiopsis fici reveals its lifestyle and high potential for synthesis of natural products.</title>
        <authorList>
            <person name="Wang X."/>
            <person name="Zhang X."/>
            <person name="Liu L."/>
            <person name="Xiang M."/>
            <person name="Wang W."/>
            <person name="Sun X."/>
            <person name="Che Y."/>
            <person name="Guo L."/>
            <person name="Liu G."/>
            <person name="Guo L."/>
            <person name="Wang C."/>
            <person name="Yin W.B."/>
            <person name="Stadler M."/>
            <person name="Zhang X."/>
            <person name="Liu X."/>
        </authorList>
    </citation>
    <scope>NUCLEOTIDE SEQUENCE [LARGE SCALE GENOMIC DNA]</scope>
    <source>
        <strain evidence="11">W106-1 / CGMCC3.15140</strain>
    </source>
</reference>
<evidence type="ECO:0000256" key="7">
    <source>
        <dbReference type="SAM" id="MobiDB-lite"/>
    </source>
</evidence>
<evidence type="ECO:0000256" key="2">
    <source>
        <dbReference type="ARBA" id="ARBA00012438"/>
    </source>
</evidence>
<dbReference type="CDD" id="cd00082">
    <property type="entry name" value="HisKA"/>
    <property type="match status" value="1"/>
</dbReference>
<dbReference type="Gene3D" id="3.30.565.10">
    <property type="entry name" value="Histidine kinase-like ATPase, C-terminal domain"/>
    <property type="match status" value="1"/>
</dbReference>